<dbReference type="EMBL" id="EQ973803">
    <property type="protein sequence ID" value="EEF46050.1"/>
    <property type="molecule type" value="Genomic_DNA"/>
</dbReference>
<dbReference type="AlphaFoldDB" id="B9RRD4"/>
<accession>B9RRD4</accession>
<reference evidence="2" key="1">
    <citation type="journal article" date="2010" name="Nat. Biotechnol.">
        <title>Draft genome sequence of the oilseed species Ricinus communis.</title>
        <authorList>
            <person name="Chan A.P."/>
            <person name="Crabtree J."/>
            <person name="Zhao Q."/>
            <person name="Lorenzi H."/>
            <person name="Orvis J."/>
            <person name="Puiu D."/>
            <person name="Melake-Berhan A."/>
            <person name="Jones K.M."/>
            <person name="Redman J."/>
            <person name="Chen G."/>
            <person name="Cahoon E.B."/>
            <person name="Gedil M."/>
            <person name="Stanke M."/>
            <person name="Haas B.J."/>
            <person name="Wortman J.R."/>
            <person name="Fraser-Liggett C.M."/>
            <person name="Ravel J."/>
            <person name="Rabinowicz P.D."/>
        </authorList>
    </citation>
    <scope>NUCLEOTIDE SEQUENCE [LARGE SCALE GENOMIC DNA]</scope>
    <source>
        <strain evidence="2">cv. Hale</strain>
    </source>
</reference>
<sequence length="62" mass="6837">MGKVANNHKNLVSDGDPQDEIVTSIITQARKNKAVIGAESSRNPHSMEQHLELLDHKFLSVS</sequence>
<organism evidence="1 2">
    <name type="scientific">Ricinus communis</name>
    <name type="common">Castor bean</name>
    <dbReference type="NCBI Taxonomy" id="3988"/>
    <lineage>
        <taxon>Eukaryota</taxon>
        <taxon>Viridiplantae</taxon>
        <taxon>Streptophyta</taxon>
        <taxon>Embryophyta</taxon>
        <taxon>Tracheophyta</taxon>
        <taxon>Spermatophyta</taxon>
        <taxon>Magnoliopsida</taxon>
        <taxon>eudicotyledons</taxon>
        <taxon>Gunneridae</taxon>
        <taxon>Pentapetalae</taxon>
        <taxon>rosids</taxon>
        <taxon>fabids</taxon>
        <taxon>Malpighiales</taxon>
        <taxon>Euphorbiaceae</taxon>
        <taxon>Acalyphoideae</taxon>
        <taxon>Acalypheae</taxon>
        <taxon>Ricinus</taxon>
    </lineage>
</organism>
<proteinExistence type="predicted"/>
<evidence type="ECO:0000313" key="1">
    <source>
        <dbReference type="EMBL" id="EEF46050.1"/>
    </source>
</evidence>
<keyword evidence="2" id="KW-1185">Reference proteome</keyword>
<gene>
    <name evidence="1" type="ORF">RCOM_1187550</name>
</gene>
<dbReference type="Proteomes" id="UP000008311">
    <property type="component" value="Unassembled WGS sequence"/>
</dbReference>
<dbReference type="InParanoid" id="B9RRD4"/>
<name>B9RRD4_RICCO</name>
<evidence type="ECO:0000313" key="2">
    <source>
        <dbReference type="Proteomes" id="UP000008311"/>
    </source>
</evidence>
<protein>
    <submittedName>
        <fullName evidence="1">Uncharacterized protein</fullName>
    </submittedName>
</protein>